<dbReference type="Proteomes" id="UP000437631">
    <property type="component" value="Unassembled WGS sequence"/>
</dbReference>
<accession>A0A076JHC2</accession>
<dbReference type="EMBL" id="CP133648">
    <property type="protein sequence ID" value="WNE85916.1"/>
    <property type="molecule type" value="Genomic_DNA"/>
</dbReference>
<dbReference type="EMBL" id="CYYI01000004">
    <property type="protein sequence ID" value="CUN74382.1"/>
    <property type="molecule type" value="Genomic_DNA"/>
</dbReference>
<evidence type="ECO:0000313" key="2">
    <source>
        <dbReference type="EMBL" id="AVT44994.1"/>
    </source>
</evidence>
<evidence type="ECO:0000313" key="4">
    <source>
        <dbReference type="EMBL" id="GJD13360.1"/>
    </source>
</evidence>
<dbReference type="Proteomes" id="UP000095647">
    <property type="component" value="Unassembled WGS sequence"/>
</dbReference>
<reference evidence="13 22" key="5">
    <citation type="submission" date="2018-08" db="EMBL/GenBank/DDBJ databases">
        <title>A genome reference for cultivated species of the human gut microbiota.</title>
        <authorList>
            <person name="Zou Y."/>
            <person name="Xue W."/>
            <person name="Luo G."/>
        </authorList>
    </citation>
    <scope>NUCLEOTIDE SEQUENCE [LARGE SCALE GENOMIC DNA]</scope>
    <source>
        <strain evidence="13 22">AF21-27</strain>
    </source>
</reference>
<dbReference type="Proteomes" id="UP000886943">
    <property type="component" value="Unassembled WGS sequence"/>
</dbReference>
<dbReference type="Proteomes" id="UP000285462">
    <property type="component" value="Unassembled WGS sequence"/>
</dbReference>
<dbReference type="AlphaFoldDB" id="A0A076JHC2"/>
<evidence type="ECO:0000313" key="13">
    <source>
        <dbReference type="EMBL" id="RGS65962.1"/>
    </source>
</evidence>
<reference evidence="6" key="9">
    <citation type="submission" date="2022-06" db="EMBL/GenBank/DDBJ databases">
        <title>Isolation of gut microbiota from human fecal samples.</title>
        <authorList>
            <person name="Pamer E.G."/>
            <person name="Barat B."/>
            <person name="Waligurski E."/>
            <person name="Medina S."/>
            <person name="Paddock L."/>
            <person name="Mostad J."/>
        </authorList>
    </citation>
    <scope>NUCLEOTIDE SEQUENCE</scope>
    <source>
        <strain evidence="6">SL.1.01</strain>
    </source>
</reference>
<evidence type="ECO:0000256" key="1">
    <source>
        <dbReference type="SAM" id="Phobius"/>
    </source>
</evidence>
<evidence type="ECO:0000313" key="16">
    <source>
        <dbReference type="Proteomes" id="UP000192714"/>
    </source>
</evidence>
<keyword evidence="1" id="KW-1133">Transmembrane helix</keyword>
<evidence type="ECO:0000313" key="8">
    <source>
        <dbReference type="EMBL" id="OSG87705.1"/>
    </source>
</evidence>
<dbReference type="Proteomes" id="UP000193179">
    <property type="component" value="Chromosome"/>
</dbReference>
<dbReference type="EMBL" id="NAQF01000005">
    <property type="protein sequence ID" value="OQM57840.1"/>
    <property type="molecule type" value="Genomic_DNA"/>
</dbReference>
<dbReference type="EMBL" id="CP028341">
    <property type="protein sequence ID" value="AVT44994.1"/>
    <property type="molecule type" value="Genomic_DNA"/>
</dbReference>
<evidence type="ECO:0000313" key="22">
    <source>
        <dbReference type="Proteomes" id="UP000285462"/>
    </source>
</evidence>
<dbReference type="EMBL" id="QRVT01000001">
    <property type="protein sequence ID" value="RGS65962.1"/>
    <property type="molecule type" value="Genomic_DNA"/>
</dbReference>
<dbReference type="Proteomes" id="UP000193664">
    <property type="component" value="Unassembled WGS sequence"/>
</dbReference>
<proteinExistence type="predicted"/>
<dbReference type="Proteomes" id="UP000193208">
    <property type="component" value="Unassembled WGS sequence"/>
</dbReference>
<dbReference type="EMBL" id="CP047129">
    <property type="protein sequence ID" value="QHB62334.1"/>
    <property type="molecule type" value="Genomic_DNA"/>
</dbReference>
<evidence type="ECO:0000313" key="3">
    <source>
        <dbReference type="EMBL" id="CUN74382.1"/>
    </source>
</evidence>
<keyword evidence="1" id="KW-0472">Membrane</keyword>
<evidence type="ECO:0000313" key="19">
    <source>
        <dbReference type="Proteomes" id="UP000193664"/>
    </source>
</evidence>
<dbReference type="Proteomes" id="UP000464884">
    <property type="component" value="Chromosome"/>
</dbReference>
<reference evidence="5 23" key="6">
    <citation type="journal article" date="2019" name="Nat. Med.">
        <title>A library of human gut bacterial isolates paired with longitudinal multiomics data enables mechanistic microbiome research.</title>
        <authorList>
            <person name="Poyet M."/>
            <person name="Groussin M."/>
            <person name="Gibbons S.M."/>
            <person name="Avila-Pacheco J."/>
            <person name="Jiang X."/>
            <person name="Kearney S.M."/>
            <person name="Perrotta A.R."/>
            <person name="Berdy B."/>
            <person name="Zhao S."/>
            <person name="Lieberman T.D."/>
            <person name="Swanson P.K."/>
            <person name="Smith M."/>
            <person name="Roesemann S."/>
            <person name="Alexander J.E."/>
            <person name="Rich S.A."/>
            <person name="Livny J."/>
            <person name="Vlamakis H."/>
            <person name="Clish C."/>
            <person name="Bullock K."/>
            <person name="Deik A."/>
            <person name="Scott J."/>
            <person name="Pierce K.A."/>
            <person name="Xavier R.J."/>
            <person name="Alm E.J."/>
        </authorList>
    </citation>
    <scope>NUCLEOTIDE SEQUENCE [LARGE SCALE GENOMIC DNA]</scope>
    <source>
        <strain evidence="5 23">BIOML-A190</strain>
    </source>
</reference>
<protein>
    <submittedName>
        <fullName evidence="3">Protein</fullName>
    </submittedName>
</protein>
<dbReference type="GeneID" id="4556428"/>
<dbReference type="EMBL" id="LNKF01000002">
    <property type="protein sequence ID" value="OSG95354.1"/>
    <property type="molecule type" value="Genomic_DNA"/>
</dbReference>
<dbReference type="Proteomes" id="UP001206013">
    <property type="component" value="Unassembled WGS sequence"/>
</dbReference>
<evidence type="ECO:0000313" key="20">
    <source>
        <dbReference type="Proteomes" id="UP000193905"/>
    </source>
</evidence>
<reference evidence="7 16" key="3">
    <citation type="submission" date="2017-03" db="EMBL/GenBank/DDBJ databases">
        <title>Maternal inheritance of bifidobacteria.</title>
        <authorList>
            <person name="Lugli G.A."/>
            <person name="Duranti S."/>
            <person name="Milani C."/>
            <person name="Mancabelli L."/>
        </authorList>
    </citation>
    <scope>NUCLEOTIDE SEQUENCE [LARGE SCALE GENOMIC DNA]</scope>
    <source>
        <strain evidence="7 16">1892B</strain>
    </source>
</reference>
<evidence type="ECO:0000313" key="6">
    <source>
        <dbReference type="EMBL" id="MCQ4791891.1"/>
    </source>
</evidence>
<evidence type="ECO:0000313" key="10">
    <source>
        <dbReference type="EMBL" id="OSG98005.1"/>
    </source>
</evidence>
<sequence>MMLFLAEDDLVIKDQIHLENGLAVVIAVCLLLAVVLVALVVWLARPSRKPAKIVNRGRHDALAGKTVWHQRIDDVVSRHARGELEREEAFAQLAAIARDFASTATGTDVRNQTLTDIEETPRTTGNQQGLTLLRQTIEALYPPEFADAERNHIARQATVEQAGEWVANLVERWR</sequence>
<dbReference type="RefSeq" id="WP_003808681.1">
    <property type="nucleotide sequence ID" value="NZ_AP031418.1"/>
</dbReference>
<dbReference type="Proteomes" id="UP000241454">
    <property type="component" value="Chromosome"/>
</dbReference>
<reference evidence="12 24" key="7">
    <citation type="submission" date="2019-12" db="EMBL/GenBank/DDBJ databases">
        <title>Draft Genome Sequence of Bifidobacterium adolescentis ZJ2.</title>
        <authorList>
            <person name="Jin Z."/>
        </authorList>
    </citation>
    <scope>NUCLEOTIDE SEQUENCE [LARGE SCALE GENOMIC DNA]</scope>
    <source>
        <strain evidence="12 24">ZJ2</strain>
    </source>
</reference>
<evidence type="ECO:0000313" key="15">
    <source>
        <dbReference type="Proteomes" id="UP000095647"/>
    </source>
</evidence>
<dbReference type="EMBL" id="LNKD01000001">
    <property type="protein sequence ID" value="OSG87705.1"/>
    <property type="molecule type" value="Genomic_DNA"/>
</dbReference>
<feature type="transmembrane region" description="Helical" evidence="1">
    <location>
        <begin position="20"/>
        <end position="44"/>
    </location>
</feature>
<dbReference type="eggNOG" id="ENOG5031KGE">
    <property type="taxonomic scope" value="Bacteria"/>
</dbReference>
<evidence type="ECO:0000313" key="11">
    <source>
        <dbReference type="EMBL" id="OSH01557.1"/>
    </source>
</evidence>
<evidence type="ECO:0000313" key="24">
    <source>
        <dbReference type="Proteomes" id="UP000464884"/>
    </source>
</evidence>
<reference evidence="3 15" key="1">
    <citation type="submission" date="2015-09" db="EMBL/GenBank/DDBJ databases">
        <authorList>
            <consortium name="Pathogen Informatics"/>
        </authorList>
    </citation>
    <scope>NUCLEOTIDE SEQUENCE [LARGE SCALE GENOMIC DNA]</scope>
    <source>
        <strain evidence="3 15">2789STDY5608824</strain>
    </source>
</reference>
<evidence type="ECO:0000313" key="14">
    <source>
        <dbReference type="EMBL" id="WNE85916.1"/>
    </source>
</evidence>
<dbReference type="Proteomes" id="UP000192714">
    <property type="component" value="Unassembled WGS sequence"/>
</dbReference>
<evidence type="ECO:0000313" key="23">
    <source>
        <dbReference type="Proteomes" id="UP000437631"/>
    </source>
</evidence>
<reference evidence="14" key="10">
    <citation type="submission" date="2023-09" db="EMBL/GenBank/DDBJ databases">
        <title>Ecological and genomic based identification of the Bifidobacterium adolescentis prototype of the healthy human gut microbiota.</title>
        <authorList>
            <person name="Lugli G.A."/>
            <person name="Argentini C."/>
            <person name="Tarracchini C."/>
            <person name="Fontana F."/>
            <person name="Alessandri G."/>
            <person name="Mancabelli L."/>
            <person name="Milani C."/>
            <person name="Turroni F."/>
            <person name="Ventura M."/>
        </authorList>
    </citation>
    <scope>NUCLEOTIDE SEQUENCE</scope>
    <source>
        <strain evidence="14">703B</strain>
    </source>
</reference>
<evidence type="ECO:0000313" key="18">
    <source>
        <dbReference type="Proteomes" id="UP000193377"/>
    </source>
</evidence>
<reference evidence="4" key="8">
    <citation type="submission" date="2021-08" db="EMBL/GenBank/DDBJ databases">
        <title>Draft genome sequence of the GABA producer Bifidobacterium adolescentis 4-2, isolated from healthy human feces.</title>
        <authorList>
            <person name="Altaib H."/>
            <person name="Niwa R."/>
            <person name="Abe M."/>
            <person name="Suzuki T."/>
        </authorList>
    </citation>
    <scope>NUCLEOTIDE SEQUENCE</scope>
    <source>
        <strain evidence="4">4-2</strain>
    </source>
</reference>
<reference evidence="17 18" key="2">
    <citation type="journal article" date="2016" name="Sci. Rep.">
        <title>Evaluation of genetic diversity among strains of the human gut commensal Bifidobacterium adolescentis.</title>
        <authorList>
            <person name="Duranti S."/>
            <person name="Milani C."/>
            <person name="Lugli G.A."/>
            <person name="Mancabelli L."/>
            <person name="Turroni F."/>
            <person name="Ferrario C."/>
            <person name="Mangifesta M."/>
            <person name="Viappiani A."/>
            <person name="Sanchez B."/>
            <person name="Margolles A."/>
            <person name="van Sinderen D."/>
            <person name="Ventura M."/>
        </authorList>
    </citation>
    <scope>NUCLEOTIDE SEQUENCE [LARGE SCALE GENOMIC DNA]</scope>
    <source>
        <strain evidence="8 18">487B</strain>
        <strain evidence="14">703B</strain>
        <strain evidence="9 19">AD2-8</strain>
        <strain evidence="10 20">AL46-2</strain>
        <strain evidence="11 17">AL46-7</strain>
    </source>
</reference>
<evidence type="ECO:0000313" key="17">
    <source>
        <dbReference type="Proteomes" id="UP000193208"/>
    </source>
</evidence>
<evidence type="ECO:0000313" key="21">
    <source>
        <dbReference type="Proteomes" id="UP000241454"/>
    </source>
</evidence>
<evidence type="ECO:0000313" key="5">
    <source>
        <dbReference type="EMBL" id="KAB5748240.1"/>
    </source>
</evidence>
<gene>
    <name evidence="9" type="ORF">AD0028_0595</name>
    <name evidence="10" type="ORF">AL0462_0551</name>
    <name evidence="11" type="ORF">AL0467_0616</name>
    <name evidence="8" type="ORF">B0487_0623</name>
    <name evidence="14" type="ORF">B0703_03050</name>
    <name evidence="7" type="ORF">B5789_1327</name>
    <name evidence="4" type="ORF">BIFAD42_03440</name>
    <name evidence="2" type="ORF">C8077_03050</name>
    <name evidence="13" type="ORF">DWX79_02450</name>
    <name evidence="3" type="ORF">ERS852382_01222</name>
    <name evidence="12" type="ORF">F3K97_03030</name>
    <name evidence="5" type="ORF">GA752_01815</name>
    <name evidence="6" type="ORF">NE692_00155</name>
</gene>
<name>A0A076JHC2_BIFAD</name>
<dbReference type="PATRIC" id="fig|1680.7.peg.476"/>
<dbReference type="EMBL" id="BPPZ01000001">
    <property type="protein sequence ID" value="GJD13360.1"/>
    <property type="molecule type" value="Genomic_DNA"/>
</dbReference>
<dbReference type="EMBL" id="LNKH01000003">
    <property type="protein sequence ID" value="OSG98005.1"/>
    <property type="molecule type" value="Genomic_DNA"/>
</dbReference>
<evidence type="ECO:0000313" key="12">
    <source>
        <dbReference type="EMBL" id="QHB62334.1"/>
    </source>
</evidence>
<evidence type="ECO:0000313" key="9">
    <source>
        <dbReference type="EMBL" id="OSG95354.1"/>
    </source>
</evidence>
<evidence type="ECO:0000313" key="7">
    <source>
        <dbReference type="EMBL" id="OQM57840.1"/>
    </source>
</evidence>
<dbReference type="Proteomes" id="UP000193905">
    <property type="component" value="Unassembled WGS sequence"/>
</dbReference>
<dbReference type="EMBL" id="WDLT01000001">
    <property type="protein sequence ID" value="KAB5748240.1"/>
    <property type="molecule type" value="Genomic_DNA"/>
</dbReference>
<dbReference type="EMBL" id="JANFYM010000001">
    <property type="protein sequence ID" value="MCQ4791891.1"/>
    <property type="molecule type" value="Genomic_DNA"/>
</dbReference>
<organism evidence="9 19">
    <name type="scientific">Bifidobacterium adolescentis</name>
    <dbReference type="NCBI Taxonomy" id="1680"/>
    <lineage>
        <taxon>Bacteria</taxon>
        <taxon>Bacillati</taxon>
        <taxon>Actinomycetota</taxon>
        <taxon>Actinomycetes</taxon>
        <taxon>Bifidobacteriales</taxon>
        <taxon>Bifidobacteriaceae</taxon>
        <taxon>Bifidobacterium</taxon>
    </lineage>
</organism>
<reference evidence="2 21" key="4">
    <citation type="submission" date="2018-03" db="EMBL/GenBank/DDBJ databases">
        <authorList>
            <person name="Keele B.F."/>
        </authorList>
    </citation>
    <scope>NUCLEOTIDE SEQUENCE [LARGE SCALE GENOMIC DNA]</scope>
    <source>
        <strain evidence="2 21">1-11</strain>
    </source>
</reference>
<dbReference type="Proteomes" id="UP000193377">
    <property type="component" value="Unassembled WGS sequence"/>
</dbReference>
<dbReference type="EMBL" id="LNKI01000001">
    <property type="protein sequence ID" value="OSH01557.1"/>
    <property type="molecule type" value="Genomic_DNA"/>
</dbReference>
<dbReference type="KEGG" id="badl:BADO_0573"/>
<keyword evidence="1" id="KW-0812">Transmembrane</keyword>